<dbReference type="NCBIfam" id="TIGR01730">
    <property type="entry name" value="RND_mfp"/>
    <property type="match status" value="1"/>
</dbReference>
<accession>A0A3B0UYC8</accession>
<feature type="domain" description="YknX-like C-terminal permuted SH3-like" evidence="4">
    <location>
        <begin position="300"/>
        <end position="364"/>
    </location>
</feature>
<feature type="compositionally biased region" description="Basic and acidic residues" evidence="1">
    <location>
        <begin position="23"/>
        <end position="48"/>
    </location>
</feature>
<dbReference type="Gene3D" id="2.40.30.170">
    <property type="match status" value="1"/>
</dbReference>
<evidence type="ECO:0000313" key="5">
    <source>
        <dbReference type="EMBL" id="VAW33133.1"/>
    </source>
</evidence>
<evidence type="ECO:0000259" key="2">
    <source>
        <dbReference type="Pfam" id="PF25954"/>
    </source>
</evidence>
<reference evidence="5" key="1">
    <citation type="submission" date="2018-06" db="EMBL/GenBank/DDBJ databases">
        <authorList>
            <person name="Zhirakovskaya E."/>
        </authorList>
    </citation>
    <scope>NUCLEOTIDE SEQUENCE</scope>
</reference>
<dbReference type="EMBL" id="UOEW01000022">
    <property type="protein sequence ID" value="VAW33133.1"/>
    <property type="molecule type" value="Genomic_DNA"/>
</dbReference>
<dbReference type="GO" id="GO:1990281">
    <property type="term" value="C:efflux pump complex"/>
    <property type="evidence" value="ECO:0007669"/>
    <property type="project" value="TreeGrafter"/>
</dbReference>
<dbReference type="InterPro" id="IPR006143">
    <property type="entry name" value="RND_pump_MFP"/>
</dbReference>
<name>A0A3B0UYC8_9ZZZZ</name>
<dbReference type="InterPro" id="IPR058792">
    <property type="entry name" value="Beta-barrel_RND_2"/>
</dbReference>
<protein>
    <submittedName>
        <fullName evidence="5">Uncharacterized protein</fullName>
    </submittedName>
</protein>
<sequence length="369" mass="40721">MTKFIIFILVFIVATTSCSLQPDDSKSGKKDNKSTQVDDKTNKKNTDDEKEKVVINVEAVNIYRGNAVSVFNTTTILEADLESAVTSKASGIVLQINVEVGDKVTAGDVLAVLESDLPQLRLQSAQANYQKSLHNYERAKTLIKKGLANKESVDNLKFETLSLKTGLDQAKLDLQYTQIKAPISGVITKRSIKKGNLIQLNTEVYAIVDFNSLQAVINVPENKWGLFKNNLEVKFNFASLNQSVLGHILRIDPIVDSATGTFKVVIAIDDGEMQTKLRPGLFGKTQIILDKNQDTLLVNKNALIREDNNAFVYVVNADNSVTKTKIKLGYEMDDSIEILDGVTENQQVVTTGKNNVSEDSTVEVITYND</sequence>
<evidence type="ECO:0000259" key="3">
    <source>
        <dbReference type="Pfam" id="PF25973"/>
    </source>
</evidence>
<dbReference type="PROSITE" id="PS51257">
    <property type="entry name" value="PROKAR_LIPOPROTEIN"/>
    <property type="match status" value="1"/>
</dbReference>
<dbReference type="AlphaFoldDB" id="A0A3B0UYC8"/>
<dbReference type="Gene3D" id="2.40.420.20">
    <property type="match status" value="1"/>
</dbReference>
<dbReference type="Pfam" id="PF25989">
    <property type="entry name" value="YknX_C"/>
    <property type="match status" value="1"/>
</dbReference>
<dbReference type="PANTHER" id="PTHR30469">
    <property type="entry name" value="MULTIDRUG RESISTANCE PROTEIN MDTA"/>
    <property type="match status" value="1"/>
</dbReference>
<dbReference type="InterPro" id="IPR058647">
    <property type="entry name" value="BSH_CzcB-like"/>
</dbReference>
<evidence type="ECO:0000259" key="4">
    <source>
        <dbReference type="Pfam" id="PF25989"/>
    </source>
</evidence>
<feature type="domain" description="CusB-like beta-barrel" evidence="2">
    <location>
        <begin position="217"/>
        <end position="287"/>
    </location>
</feature>
<feature type="region of interest" description="Disordered" evidence="1">
    <location>
        <begin position="20"/>
        <end position="48"/>
    </location>
</feature>
<feature type="domain" description="CzcB-like barrel-sandwich hybrid" evidence="3">
    <location>
        <begin position="84"/>
        <end position="209"/>
    </location>
</feature>
<gene>
    <name evidence="5" type="ORF">MNBD_GAMMA01-239</name>
</gene>
<organism evidence="5">
    <name type="scientific">hydrothermal vent metagenome</name>
    <dbReference type="NCBI Taxonomy" id="652676"/>
    <lineage>
        <taxon>unclassified sequences</taxon>
        <taxon>metagenomes</taxon>
        <taxon>ecological metagenomes</taxon>
    </lineage>
</organism>
<dbReference type="PANTHER" id="PTHR30469:SF38">
    <property type="entry name" value="HLYD FAMILY SECRETION PROTEIN"/>
    <property type="match status" value="1"/>
</dbReference>
<evidence type="ECO:0000256" key="1">
    <source>
        <dbReference type="SAM" id="MobiDB-lite"/>
    </source>
</evidence>
<dbReference type="Pfam" id="PF25973">
    <property type="entry name" value="BSH_CzcB"/>
    <property type="match status" value="1"/>
</dbReference>
<dbReference type="InterPro" id="IPR058637">
    <property type="entry name" value="YknX-like_C"/>
</dbReference>
<dbReference type="Gene3D" id="2.40.50.100">
    <property type="match status" value="1"/>
</dbReference>
<dbReference type="Pfam" id="PF25954">
    <property type="entry name" value="Beta-barrel_RND_2"/>
    <property type="match status" value="1"/>
</dbReference>
<proteinExistence type="predicted"/>
<dbReference type="Gene3D" id="1.10.287.470">
    <property type="entry name" value="Helix hairpin bin"/>
    <property type="match status" value="1"/>
</dbReference>
<dbReference type="GO" id="GO:0015562">
    <property type="term" value="F:efflux transmembrane transporter activity"/>
    <property type="evidence" value="ECO:0007669"/>
    <property type="project" value="TreeGrafter"/>
</dbReference>
<dbReference type="SUPFAM" id="SSF111369">
    <property type="entry name" value="HlyD-like secretion proteins"/>
    <property type="match status" value="1"/>
</dbReference>